<sequence length="277" mass="30619">MAWNAYYLDLTLSPIAFLMMVAYNVHLYIRITRSPMTTVMGVNNRARRAWVRSIIQDNEKRNILAVQTLRNSIMGSTLLATTAILLSSAVAAFLASSYDVKQRIGSSVLGSQSAVSLGVKYMALLSGFLSAFLCYVQSVRYTNHVNFNINLPDKSVTPEYVADVLERAANFHTIGTRAFYMTVPLLLWLFGPIPFFASTIVLIPTWYHLDSAIEPDSKTAGSGAEQGRGESLKKTNDVVSAVVSSEKDRRPVARPAPFTPHVHDEDVCPVCHACRKI</sequence>
<name>A0A176WCU5_MARPO</name>
<keyword evidence="1" id="KW-1133">Transmembrane helix</keyword>
<reference evidence="2" key="1">
    <citation type="submission" date="2016-03" db="EMBL/GenBank/DDBJ databases">
        <title>Mechanisms controlling the formation of the plant cell surface in tip-growing cells are functionally conserved among land plants.</title>
        <authorList>
            <person name="Honkanen S."/>
            <person name="Jones V.A."/>
            <person name="Morieri G."/>
            <person name="Champion C."/>
            <person name="Hetherington A.J."/>
            <person name="Kelly S."/>
            <person name="Saint-Marcoux D."/>
            <person name="Proust H."/>
            <person name="Prescott H."/>
            <person name="Dolan L."/>
        </authorList>
    </citation>
    <scope>NUCLEOTIDE SEQUENCE [LARGE SCALE GENOMIC DNA]</scope>
    <source>
        <tissue evidence="2">Whole gametophyte</tissue>
    </source>
</reference>
<protein>
    <recommendedName>
        <fullName evidence="4">DUF599 domain-containing protein</fullName>
    </recommendedName>
</protein>
<organism evidence="2 3">
    <name type="scientific">Marchantia polymorpha subsp. ruderalis</name>
    <dbReference type="NCBI Taxonomy" id="1480154"/>
    <lineage>
        <taxon>Eukaryota</taxon>
        <taxon>Viridiplantae</taxon>
        <taxon>Streptophyta</taxon>
        <taxon>Embryophyta</taxon>
        <taxon>Marchantiophyta</taxon>
        <taxon>Marchantiopsida</taxon>
        <taxon>Marchantiidae</taxon>
        <taxon>Marchantiales</taxon>
        <taxon>Marchantiaceae</taxon>
        <taxon>Marchantia</taxon>
    </lineage>
</organism>
<proteinExistence type="predicted"/>
<dbReference type="PANTHER" id="PTHR31881">
    <property type="match status" value="1"/>
</dbReference>
<evidence type="ECO:0000313" key="2">
    <source>
        <dbReference type="EMBL" id="OAE30075.1"/>
    </source>
</evidence>
<evidence type="ECO:0000256" key="1">
    <source>
        <dbReference type="SAM" id="Phobius"/>
    </source>
</evidence>
<comment type="caution">
    <text evidence="2">The sequence shown here is derived from an EMBL/GenBank/DDBJ whole genome shotgun (WGS) entry which is preliminary data.</text>
</comment>
<evidence type="ECO:0008006" key="4">
    <source>
        <dbReference type="Google" id="ProtNLM"/>
    </source>
</evidence>
<dbReference type="EMBL" id="LVLJ01001368">
    <property type="protein sequence ID" value="OAE30075.1"/>
    <property type="molecule type" value="Genomic_DNA"/>
</dbReference>
<accession>A0A176WCU5</accession>
<gene>
    <name evidence="2" type="ORF">AXG93_1474s1210</name>
</gene>
<evidence type="ECO:0000313" key="3">
    <source>
        <dbReference type="Proteomes" id="UP000077202"/>
    </source>
</evidence>
<feature type="transmembrane region" description="Helical" evidence="1">
    <location>
        <begin position="78"/>
        <end position="98"/>
    </location>
</feature>
<dbReference type="AlphaFoldDB" id="A0A176WCU5"/>
<dbReference type="InterPro" id="IPR006747">
    <property type="entry name" value="DUF599"/>
</dbReference>
<dbReference type="PANTHER" id="PTHR31881:SF6">
    <property type="entry name" value="OS09G0494600 PROTEIN"/>
    <property type="match status" value="1"/>
</dbReference>
<feature type="transmembrane region" description="Helical" evidence="1">
    <location>
        <begin position="6"/>
        <end position="29"/>
    </location>
</feature>
<feature type="transmembrane region" description="Helical" evidence="1">
    <location>
        <begin position="118"/>
        <end position="136"/>
    </location>
</feature>
<feature type="transmembrane region" description="Helical" evidence="1">
    <location>
        <begin position="185"/>
        <end position="207"/>
    </location>
</feature>
<keyword evidence="1" id="KW-0472">Membrane</keyword>
<dbReference type="Pfam" id="PF04654">
    <property type="entry name" value="DUF599"/>
    <property type="match status" value="1"/>
</dbReference>
<dbReference type="Proteomes" id="UP000077202">
    <property type="component" value="Unassembled WGS sequence"/>
</dbReference>
<keyword evidence="1" id="KW-0812">Transmembrane</keyword>
<keyword evidence="3" id="KW-1185">Reference proteome</keyword>